<dbReference type="RefSeq" id="WP_053236717.1">
    <property type="nucleotide sequence ID" value="NZ_CP011125.1"/>
</dbReference>
<name>A0A0F6W817_9BACT</name>
<dbReference type="KEGG" id="samy:DB32_006839"/>
<dbReference type="AlphaFoldDB" id="A0A0F6W817"/>
<keyword evidence="2" id="KW-1185">Reference proteome</keyword>
<dbReference type="SUPFAM" id="SSF56784">
    <property type="entry name" value="HAD-like"/>
    <property type="match status" value="1"/>
</dbReference>
<protein>
    <recommendedName>
        <fullName evidence="3">HAD family hydrolase</fullName>
    </recommendedName>
</protein>
<sequence>MSSIECIVLDFDGTFTRVDEEAAPFVEAFRTGIAEHLSPERAARWDDAAKLVQADPDRYGWEYEGVIVAPSHADPYIRCTTIGQLLLAEEGHSPGRRTEILQGLYKHAYPLSRTVFRPDAKMVVEALVASGLPLFVVSNSATEHVRAKIDALDPIGKSAIRVRGDARKFVIHEPEKPHSLFTSLPETMELPGLGRPIHLRRGFYFEALRKIWDETGAGPETTMVCGDIFELDLAMPARLGARVHLVARPETPEYERRAVRGMPGGSASQDLGGLLLQLELPG</sequence>
<dbReference type="Gene3D" id="3.40.50.1000">
    <property type="entry name" value="HAD superfamily/HAD-like"/>
    <property type="match status" value="1"/>
</dbReference>
<dbReference type="OrthoDB" id="5493018at2"/>
<evidence type="ECO:0008006" key="3">
    <source>
        <dbReference type="Google" id="ProtNLM"/>
    </source>
</evidence>
<dbReference type="EMBL" id="CP011125">
    <property type="protein sequence ID" value="AKF09690.1"/>
    <property type="molecule type" value="Genomic_DNA"/>
</dbReference>
<reference evidence="1 2" key="1">
    <citation type="submission" date="2015-03" db="EMBL/GenBank/DDBJ databases">
        <title>Genome assembly of Sandaracinus amylolyticus DSM 53668.</title>
        <authorList>
            <person name="Sharma G."/>
            <person name="Subramanian S."/>
        </authorList>
    </citation>
    <scope>NUCLEOTIDE SEQUENCE [LARGE SCALE GENOMIC DNA]</scope>
    <source>
        <strain evidence="1 2">DSM 53668</strain>
    </source>
</reference>
<evidence type="ECO:0000313" key="1">
    <source>
        <dbReference type="EMBL" id="AKF09690.1"/>
    </source>
</evidence>
<dbReference type="Pfam" id="PF00702">
    <property type="entry name" value="Hydrolase"/>
    <property type="match status" value="1"/>
</dbReference>
<organism evidence="1 2">
    <name type="scientific">Sandaracinus amylolyticus</name>
    <dbReference type="NCBI Taxonomy" id="927083"/>
    <lineage>
        <taxon>Bacteria</taxon>
        <taxon>Pseudomonadati</taxon>
        <taxon>Myxococcota</taxon>
        <taxon>Polyangia</taxon>
        <taxon>Polyangiales</taxon>
        <taxon>Sandaracinaceae</taxon>
        <taxon>Sandaracinus</taxon>
    </lineage>
</organism>
<dbReference type="Proteomes" id="UP000034883">
    <property type="component" value="Chromosome"/>
</dbReference>
<dbReference type="STRING" id="927083.DB32_006839"/>
<proteinExistence type="predicted"/>
<dbReference type="InterPro" id="IPR036412">
    <property type="entry name" value="HAD-like_sf"/>
</dbReference>
<accession>A0A0F6W817</accession>
<evidence type="ECO:0000313" key="2">
    <source>
        <dbReference type="Proteomes" id="UP000034883"/>
    </source>
</evidence>
<gene>
    <name evidence="1" type="ORF">DB32_006839</name>
</gene>
<dbReference type="InterPro" id="IPR023214">
    <property type="entry name" value="HAD_sf"/>
</dbReference>